<evidence type="ECO:0000256" key="14">
    <source>
        <dbReference type="SAM" id="MobiDB-lite"/>
    </source>
</evidence>
<keyword evidence="10 13" id="KW-0143">Chaperone</keyword>
<dbReference type="Pfam" id="PF02096">
    <property type="entry name" value="60KD_IMP"/>
    <property type="match status" value="1"/>
</dbReference>
<evidence type="ECO:0000256" key="5">
    <source>
        <dbReference type="ARBA" id="ARBA00022475"/>
    </source>
</evidence>
<accession>A0A109BLK8</accession>
<evidence type="ECO:0000256" key="7">
    <source>
        <dbReference type="ARBA" id="ARBA00022927"/>
    </source>
</evidence>
<dbReference type="PRINTS" id="PR01900">
    <property type="entry name" value="YIDCPROTEIN"/>
</dbReference>
<comment type="function">
    <text evidence="13">Required for the insertion and/or proper folding and/or complex formation of integral membrane proteins into the membrane. Involved in integration of membrane proteins that insert both dependently and independently of the Sec translocase complex, as well as at least some lipoproteins. Aids folding of multispanning membrane proteins.</text>
</comment>
<dbReference type="GO" id="GO:0015031">
    <property type="term" value="P:protein transport"/>
    <property type="evidence" value="ECO:0007669"/>
    <property type="project" value="UniProtKB-KW"/>
</dbReference>
<evidence type="ECO:0000259" key="15">
    <source>
        <dbReference type="Pfam" id="PF02096"/>
    </source>
</evidence>
<keyword evidence="6 13" id="KW-0812">Transmembrane</keyword>
<protein>
    <recommendedName>
        <fullName evidence="3 13">Membrane protein insertase YidC</fullName>
    </recommendedName>
    <alternativeName>
        <fullName evidence="12 13">Foldase YidC</fullName>
    </alternativeName>
    <alternativeName>
        <fullName evidence="11 13">Membrane integrase YidC</fullName>
    </alternativeName>
    <alternativeName>
        <fullName evidence="13">Membrane protein YidC</fullName>
    </alternativeName>
</protein>
<dbReference type="NCBIfam" id="NF002353">
    <property type="entry name" value="PRK01318.1-4"/>
    <property type="match status" value="1"/>
</dbReference>
<dbReference type="InterPro" id="IPR038221">
    <property type="entry name" value="YidC_periplasmic_sf"/>
</dbReference>
<comment type="caution">
    <text evidence="13">Lacks conserved residue(s) required for the propagation of feature annotation.</text>
</comment>
<evidence type="ECO:0000256" key="10">
    <source>
        <dbReference type="ARBA" id="ARBA00023186"/>
    </source>
</evidence>
<evidence type="ECO:0000259" key="16">
    <source>
        <dbReference type="Pfam" id="PF14849"/>
    </source>
</evidence>
<feature type="domain" description="Membrane insertase YidC/Oxa/ALB C-terminal" evidence="15">
    <location>
        <begin position="391"/>
        <end position="588"/>
    </location>
</feature>
<evidence type="ECO:0000256" key="2">
    <source>
        <dbReference type="ARBA" id="ARBA00010527"/>
    </source>
</evidence>
<evidence type="ECO:0000256" key="3">
    <source>
        <dbReference type="ARBA" id="ARBA00015325"/>
    </source>
</evidence>
<dbReference type="Proteomes" id="UP000059074">
    <property type="component" value="Unassembled WGS sequence"/>
</dbReference>
<evidence type="ECO:0000256" key="1">
    <source>
        <dbReference type="ARBA" id="ARBA00004429"/>
    </source>
</evidence>
<comment type="subunit">
    <text evidence="13">Interacts with the Sec translocase complex via SecD. Specifically interacts with transmembrane segments of nascent integral membrane proteins during membrane integration.</text>
</comment>
<dbReference type="InterPro" id="IPR047196">
    <property type="entry name" value="YidC_ALB_C"/>
</dbReference>
<dbReference type="NCBIfam" id="TIGR03592">
    <property type="entry name" value="yidC_oxa1_cterm"/>
    <property type="match status" value="1"/>
</dbReference>
<keyword evidence="5 13" id="KW-1003">Cell membrane</keyword>
<dbReference type="EMBL" id="LMTR01000027">
    <property type="protein sequence ID" value="KWT71028.1"/>
    <property type="molecule type" value="Genomic_DNA"/>
</dbReference>
<name>A0A109BLK8_HYPSL</name>
<dbReference type="CDD" id="cd20070">
    <property type="entry name" value="5TM_YidC_Alb3"/>
    <property type="match status" value="1"/>
</dbReference>
<keyword evidence="4 13" id="KW-0813">Transport</keyword>
<evidence type="ECO:0000313" key="17">
    <source>
        <dbReference type="EMBL" id="KWT71028.1"/>
    </source>
</evidence>
<dbReference type="GO" id="GO:0005886">
    <property type="term" value="C:plasma membrane"/>
    <property type="evidence" value="ECO:0007669"/>
    <property type="project" value="UniProtKB-SubCell"/>
</dbReference>
<dbReference type="InterPro" id="IPR019998">
    <property type="entry name" value="Membr_insert_YidC"/>
</dbReference>
<dbReference type="InterPro" id="IPR028055">
    <property type="entry name" value="YidC/Oxa/ALB_C"/>
</dbReference>
<feature type="compositionally biased region" description="Low complexity" evidence="14">
    <location>
        <begin position="64"/>
        <end position="76"/>
    </location>
</feature>
<dbReference type="Gene3D" id="2.70.98.90">
    <property type="match status" value="1"/>
</dbReference>
<dbReference type="InterPro" id="IPR001708">
    <property type="entry name" value="YidC/ALB3/OXA1/COX18"/>
</dbReference>
<dbReference type="CDD" id="cd19961">
    <property type="entry name" value="EcYidC-like_peri"/>
    <property type="match status" value="1"/>
</dbReference>
<keyword evidence="7 13" id="KW-0653">Protein transport</keyword>
<dbReference type="PRINTS" id="PR00701">
    <property type="entry name" value="60KDINNERMP"/>
</dbReference>
<dbReference type="RefSeq" id="WP_272481814.1">
    <property type="nucleotide sequence ID" value="NZ_LMTR01000027.1"/>
</dbReference>
<evidence type="ECO:0000256" key="8">
    <source>
        <dbReference type="ARBA" id="ARBA00022989"/>
    </source>
</evidence>
<feature type="transmembrane region" description="Helical" evidence="13">
    <location>
        <begin position="549"/>
        <end position="574"/>
    </location>
</feature>
<evidence type="ECO:0000256" key="6">
    <source>
        <dbReference type="ARBA" id="ARBA00022692"/>
    </source>
</evidence>
<evidence type="ECO:0000256" key="9">
    <source>
        <dbReference type="ARBA" id="ARBA00023136"/>
    </source>
</evidence>
<proteinExistence type="inferred from homology"/>
<comment type="subcellular location">
    <subcellularLocation>
        <location evidence="1">Cell inner membrane</location>
        <topology evidence="1">Multi-pass membrane protein</topology>
    </subcellularLocation>
    <subcellularLocation>
        <location evidence="13">Cell membrane</location>
        <topology evidence="13">Multi-pass membrane protein</topology>
    </subcellularLocation>
</comment>
<evidence type="ECO:0000256" key="11">
    <source>
        <dbReference type="ARBA" id="ARBA00033245"/>
    </source>
</evidence>
<dbReference type="PANTHER" id="PTHR12428:SF65">
    <property type="entry name" value="CYTOCHROME C OXIDASE ASSEMBLY PROTEIN COX18, MITOCHONDRIAL"/>
    <property type="match status" value="1"/>
</dbReference>
<comment type="caution">
    <text evidence="17">The sequence shown here is derived from an EMBL/GenBank/DDBJ whole genome shotgun (WGS) entry which is preliminary data.</text>
</comment>
<comment type="similarity">
    <text evidence="2 13">Belongs to the OXA1/ALB3/YidC family. Type 1 subfamily.</text>
</comment>
<keyword evidence="8 13" id="KW-1133">Transmembrane helix</keyword>
<dbReference type="PATRIC" id="fig|121290.4.peg.1162"/>
<evidence type="ECO:0000256" key="12">
    <source>
        <dbReference type="ARBA" id="ARBA00033342"/>
    </source>
</evidence>
<dbReference type="GO" id="GO:0032977">
    <property type="term" value="F:membrane insertase activity"/>
    <property type="evidence" value="ECO:0007669"/>
    <property type="project" value="InterPro"/>
</dbReference>
<organism evidence="17 18">
    <name type="scientific">Hyphomicrobium sulfonivorans</name>
    <dbReference type="NCBI Taxonomy" id="121290"/>
    <lineage>
        <taxon>Bacteria</taxon>
        <taxon>Pseudomonadati</taxon>
        <taxon>Pseudomonadota</taxon>
        <taxon>Alphaproteobacteria</taxon>
        <taxon>Hyphomicrobiales</taxon>
        <taxon>Hyphomicrobiaceae</taxon>
        <taxon>Hyphomicrobium</taxon>
    </lineage>
</organism>
<feature type="region of interest" description="Disordered" evidence="14">
    <location>
        <begin position="35"/>
        <end position="76"/>
    </location>
</feature>
<dbReference type="AlphaFoldDB" id="A0A109BLK8"/>
<feature type="transmembrane region" description="Helical" evidence="13">
    <location>
        <begin position="391"/>
        <end position="410"/>
    </location>
</feature>
<dbReference type="NCBIfam" id="TIGR03593">
    <property type="entry name" value="yidC_nterm"/>
    <property type="match status" value="1"/>
</dbReference>
<keyword evidence="18" id="KW-1185">Reference proteome</keyword>
<feature type="domain" description="Membrane insertase YidC N-terminal" evidence="16">
    <location>
        <begin position="96"/>
        <end position="380"/>
    </location>
</feature>
<dbReference type="HAMAP" id="MF_01810">
    <property type="entry name" value="YidC_type1"/>
    <property type="match status" value="1"/>
</dbReference>
<evidence type="ECO:0000256" key="13">
    <source>
        <dbReference type="HAMAP-Rule" id="MF_01810"/>
    </source>
</evidence>
<feature type="transmembrane region" description="Helical" evidence="13">
    <location>
        <begin position="456"/>
        <end position="481"/>
    </location>
</feature>
<dbReference type="InterPro" id="IPR028053">
    <property type="entry name" value="Membr_insert_YidC_N"/>
</dbReference>
<reference evidence="17 18" key="1">
    <citation type="submission" date="2015-10" db="EMBL/GenBank/DDBJ databases">
        <title>Transcriptomic analysis of a linuron degrading triple-species bacterial consortium.</title>
        <authorList>
            <person name="Albers P."/>
        </authorList>
    </citation>
    <scope>NUCLEOTIDE SEQUENCE [LARGE SCALE GENOMIC DNA]</scope>
    <source>
        <strain evidence="17 18">WDL6</strain>
    </source>
</reference>
<evidence type="ECO:0000313" key="18">
    <source>
        <dbReference type="Proteomes" id="UP000059074"/>
    </source>
</evidence>
<dbReference type="GO" id="GO:0051205">
    <property type="term" value="P:protein insertion into membrane"/>
    <property type="evidence" value="ECO:0007669"/>
    <property type="project" value="TreeGrafter"/>
</dbReference>
<dbReference type="STRING" id="121290.APY04_0690"/>
<sequence>MKDPDHQKNLILAVVLSMMVLLGWQLFYAGPQMREEQHRQQSQRELNQQPEQAAGAASSKDGSVPAAPAAAGAVPGAGAPVAANLPRADAIALSPRVEIDTPSLKGSVALRGGRFDDVVLVKYHETVDPTSPNVVLFSPSESQHPYFAEYGWVPAAGTDTKVPDRDTLWQLASGSTLTPSSPVSLTWDNGQGLNFTRTISVDDRYMFKIVDEVENKSGAEVALAPYARVHRYGTPKIENNWILHEGLIGVIGKQGEQRASYADARDEPTRVFDPAIGGWIGFTDKYWAATVIPDQTAQYRAQFSGNMPKLPSEQPSYQTDYMRDAIRVAPGTKAEVESQLFAGAKQMQLLQHYQNTGILQFDLLIDWGWFFFITKPLFQLMEWINSHVHNFGITILILTVLVRLAFFPLANKQFASMAKMKKLQPQMEQIRDRFKDDKVRQQQALMDLYRKEKVNPVAGCLPILLQIPVFFALYKVLYITIDMRHAPFFGWIKDLSAPDPTSIFNLFGLLPYSVPEFMHIGIWPLIMGATMWLQMQLNPQQPDPIQQKIFNWMPVLFTFLLASFPAGLVIYWAWSNTLSLAQQYYIMKKQGVEVHLAGNLSRQFKSLASTAEKGAGLIKKRPDKK</sequence>
<evidence type="ECO:0000256" key="4">
    <source>
        <dbReference type="ARBA" id="ARBA00022448"/>
    </source>
</evidence>
<gene>
    <name evidence="13" type="primary">yidC</name>
    <name evidence="17" type="ORF">APY04_0690</name>
</gene>
<keyword evidence="9 13" id="KW-0472">Membrane</keyword>
<dbReference type="Pfam" id="PF14849">
    <property type="entry name" value="YidC_periplas"/>
    <property type="match status" value="1"/>
</dbReference>
<dbReference type="PANTHER" id="PTHR12428">
    <property type="entry name" value="OXA1"/>
    <property type="match status" value="1"/>
</dbReference>